<keyword evidence="5" id="KW-0547">Nucleotide-binding</keyword>
<accession>A0A7W8D0V4</accession>
<feature type="domain" description="ABC transporter" evidence="10">
    <location>
        <begin position="330"/>
        <end position="563"/>
    </location>
</feature>
<dbReference type="PANTHER" id="PTHR43394:SF1">
    <property type="entry name" value="ATP-BINDING CASSETTE SUB-FAMILY B MEMBER 10, MITOCHONDRIAL"/>
    <property type="match status" value="1"/>
</dbReference>
<evidence type="ECO:0000313" key="13">
    <source>
        <dbReference type="Proteomes" id="UP000539953"/>
    </source>
</evidence>
<evidence type="ECO:0000256" key="5">
    <source>
        <dbReference type="ARBA" id="ARBA00022741"/>
    </source>
</evidence>
<sequence length="570" mass="63116">MNILRSYVRKYKKESIIAPAFKMLEAFFDLLVPLVVADCIDVGIAGNDNSYILRCFGILLGLAAIGLACSIIAQYFAAKSAVGLACDLRQAMFDHIQTLSYTELDELGTDTLITRLTSDINEVQNGWNMALRLLLRSPFIVFGSMIMAFTIDRRCGLIFAAVIPLLAAVIALIMRTCIPMFQKVQEKLDVLLRRTRENLTGVRVLRAFCKEQDEIDAFHARNTALTQMNEKTGRINALMNPLTYAIVNIAAILLIRQGAVQVQLGIIQTGDVVALYNYIAQIIVELIKLASLIVTINRSLACARRVADVLAVQPSMTFGKETDDPQETVLTFDHVSMTYPHAKEPALNDLNFMVKQGQTIGIIGPTGSGKSTLVHLVDRFYDADQGTITMDGKNIRAYQRSSLRQMIGMVPQQAVLFKGTIRDNLKWGNENADDETLWQALSIAQAEDVVRRKAGGLNAEVEQEGRNFSGGQRQRLTIARALVRQPRILILDDSASALDYATDAKLRRALRQLPMTVFVVSQRISGVRDTDQIIVLNDGEQVGLGTHEELLKSCRVYQEIYASQGKGASV</sequence>
<dbReference type="InterPro" id="IPR011527">
    <property type="entry name" value="ABC1_TM_dom"/>
</dbReference>
<dbReference type="GO" id="GO:0005886">
    <property type="term" value="C:plasma membrane"/>
    <property type="evidence" value="ECO:0007669"/>
    <property type="project" value="UniProtKB-SubCell"/>
</dbReference>
<comment type="subcellular location">
    <subcellularLocation>
        <location evidence="1">Cell membrane</location>
        <topology evidence="1">Multi-pass membrane protein</topology>
    </subcellularLocation>
</comment>
<dbReference type="Gene3D" id="1.20.1560.10">
    <property type="entry name" value="ABC transporter type 1, transmembrane domain"/>
    <property type="match status" value="1"/>
</dbReference>
<keyword evidence="3" id="KW-1003">Cell membrane</keyword>
<evidence type="ECO:0000256" key="9">
    <source>
        <dbReference type="SAM" id="Phobius"/>
    </source>
</evidence>
<dbReference type="InterPro" id="IPR027417">
    <property type="entry name" value="P-loop_NTPase"/>
</dbReference>
<evidence type="ECO:0000259" key="11">
    <source>
        <dbReference type="PROSITE" id="PS50929"/>
    </source>
</evidence>
<organism evidence="12 13">
    <name type="scientific">Catenisphaera adipataccumulans</name>
    <dbReference type="NCBI Taxonomy" id="700500"/>
    <lineage>
        <taxon>Bacteria</taxon>
        <taxon>Bacillati</taxon>
        <taxon>Bacillota</taxon>
        <taxon>Erysipelotrichia</taxon>
        <taxon>Erysipelotrichales</taxon>
        <taxon>Erysipelotrichaceae</taxon>
        <taxon>Catenisphaera</taxon>
    </lineage>
</organism>
<keyword evidence="8 9" id="KW-0472">Membrane</keyword>
<dbReference type="EMBL" id="JACHHK010000005">
    <property type="protein sequence ID" value="MBB5183485.1"/>
    <property type="molecule type" value="Genomic_DNA"/>
</dbReference>
<dbReference type="InterPro" id="IPR017871">
    <property type="entry name" value="ABC_transporter-like_CS"/>
</dbReference>
<dbReference type="AlphaFoldDB" id="A0A7W8D0V4"/>
<keyword evidence="2" id="KW-0813">Transport</keyword>
<dbReference type="SMART" id="SM00382">
    <property type="entry name" value="AAA"/>
    <property type="match status" value="1"/>
</dbReference>
<feature type="transmembrane region" description="Helical" evidence="9">
    <location>
        <begin position="157"/>
        <end position="178"/>
    </location>
</feature>
<evidence type="ECO:0000256" key="1">
    <source>
        <dbReference type="ARBA" id="ARBA00004651"/>
    </source>
</evidence>
<evidence type="ECO:0000256" key="4">
    <source>
        <dbReference type="ARBA" id="ARBA00022692"/>
    </source>
</evidence>
<dbReference type="Proteomes" id="UP000539953">
    <property type="component" value="Unassembled WGS sequence"/>
</dbReference>
<dbReference type="FunFam" id="3.40.50.300:FF:000854">
    <property type="entry name" value="Multidrug ABC transporter ATP-binding protein"/>
    <property type="match status" value="1"/>
</dbReference>
<dbReference type="SUPFAM" id="SSF52540">
    <property type="entry name" value="P-loop containing nucleoside triphosphate hydrolases"/>
    <property type="match status" value="1"/>
</dbReference>
<name>A0A7W8D0V4_9FIRM</name>
<dbReference type="Pfam" id="PF00664">
    <property type="entry name" value="ABC_membrane"/>
    <property type="match status" value="1"/>
</dbReference>
<dbReference type="Pfam" id="PF00005">
    <property type="entry name" value="ABC_tran"/>
    <property type="match status" value="1"/>
</dbReference>
<feature type="transmembrane region" description="Helical" evidence="9">
    <location>
        <begin position="133"/>
        <end position="151"/>
    </location>
</feature>
<dbReference type="PANTHER" id="PTHR43394">
    <property type="entry name" value="ATP-DEPENDENT PERMEASE MDL1, MITOCHONDRIAL"/>
    <property type="match status" value="1"/>
</dbReference>
<gene>
    <name evidence="12" type="ORF">HNQ47_001507</name>
</gene>
<protein>
    <submittedName>
        <fullName evidence="12">ABC-type multidrug transport system fused ATPase/permease subunit</fullName>
    </submittedName>
</protein>
<evidence type="ECO:0000256" key="7">
    <source>
        <dbReference type="ARBA" id="ARBA00022989"/>
    </source>
</evidence>
<evidence type="ECO:0000256" key="3">
    <source>
        <dbReference type="ARBA" id="ARBA00022475"/>
    </source>
</evidence>
<dbReference type="InterPro" id="IPR039421">
    <property type="entry name" value="Type_1_exporter"/>
</dbReference>
<feature type="transmembrane region" description="Helical" evidence="9">
    <location>
        <begin position="51"/>
        <end position="73"/>
    </location>
</feature>
<dbReference type="GO" id="GO:0015421">
    <property type="term" value="F:ABC-type oligopeptide transporter activity"/>
    <property type="evidence" value="ECO:0007669"/>
    <property type="project" value="TreeGrafter"/>
</dbReference>
<dbReference type="CDD" id="cd18548">
    <property type="entry name" value="ABC_6TM_Tm287_like"/>
    <property type="match status" value="1"/>
</dbReference>
<dbReference type="PROSITE" id="PS50893">
    <property type="entry name" value="ABC_TRANSPORTER_2"/>
    <property type="match status" value="1"/>
</dbReference>
<reference evidence="12 13" key="1">
    <citation type="submission" date="2020-08" db="EMBL/GenBank/DDBJ databases">
        <title>Genomic Encyclopedia of Type Strains, Phase IV (KMG-IV): sequencing the most valuable type-strain genomes for metagenomic binning, comparative biology and taxonomic classification.</title>
        <authorList>
            <person name="Goeker M."/>
        </authorList>
    </citation>
    <scope>NUCLEOTIDE SEQUENCE [LARGE SCALE GENOMIC DNA]</scope>
    <source>
        <strain evidence="12 13">DSM 25799</strain>
    </source>
</reference>
<dbReference type="GO" id="GO:0016887">
    <property type="term" value="F:ATP hydrolysis activity"/>
    <property type="evidence" value="ECO:0007669"/>
    <property type="project" value="InterPro"/>
</dbReference>
<evidence type="ECO:0000259" key="10">
    <source>
        <dbReference type="PROSITE" id="PS50893"/>
    </source>
</evidence>
<keyword evidence="7 9" id="KW-1133">Transmembrane helix</keyword>
<evidence type="ECO:0000256" key="6">
    <source>
        <dbReference type="ARBA" id="ARBA00022840"/>
    </source>
</evidence>
<dbReference type="Gene3D" id="3.40.50.300">
    <property type="entry name" value="P-loop containing nucleotide triphosphate hydrolases"/>
    <property type="match status" value="1"/>
</dbReference>
<dbReference type="InterPro" id="IPR003593">
    <property type="entry name" value="AAA+_ATPase"/>
</dbReference>
<evidence type="ECO:0000256" key="2">
    <source>
        <dbReference type="ARBA" id="ARBA00022448"/>
    </source>
</evidence>
<dbReference type="InterPro" id="IPR036640">
    <property type="entry name" value="ABC1_TM_sf"/>
</dbReference>
<dbReference type="PROSITE" id="PS00211">
    <property type="entry name" value="ABC_TRANSPORTER_1"/>
    <property type="match status" value="1"/>
</dbReference>
<evidence type="ECO:0000313" key="12">
    <source>
        <dbReference type="EMBL" id="MBB5183485.1"/>
    </source>
</evidence>
<keyword evidence="6" id="KW-0067">ATP-binding</keyword>
<dbReference type="PROSITE" id="PS50929">
    <property type="entry name" value="ABC_TM1F"/>
    <property type="match status" value="1"/>
</dbReference>
<dbReference type="RefSeq" id="WP_183328776.1">
    <property type="nucleotide sequence ID" value="NZ_JACHHK010000005.1"/>
</dbReference>
<dbReference type="SUPFAM" id="SSF90123">
    <property type="entry name" value="ABC transporter transmembrane region"/>
    <property type="match status" value="1"/>
</dbReference>
<evidence type="ECO:0000256" key="8">
    <source>
        <dbReference type="ARBA" id="ARBA00023136"/>
    </source>
</evidence>
<dbReference type="InterPro" id="IPR003439">
    <property type="entry name" value="ABC_transporter-like_ATP-bd"/>
</dbReference>
<dbReference type="GO" id="GO:0005524">
    <property type="term" value="F:ATP binding"/>
    <property type="evidence" value="ECO:0007669"/>
    <property type="project" value="UniProtKB-KW"/>
</dbReference>
<comment type="caution">
    <text evidence="12">The sequence shown here is derived from an EMBL/GenBank/DDBJ whole genome shotgun (WGS) entry which is preliminary data.</text>
</comment>
<proteinExistence type="predicted"/>
<keyword evidence="4 9" id="KW-0812">Transmembrane</keyword>
<keyword evidence="13" id="KW-1185">Reference proteome</keyword>
<feature type="domain" description="ABC transmembrane type-1" evidence="11">
    <location>
        <begin position="16"/>
        <end position="298"/>
    </location>
</feature>